<dbReference type="EMBL" id="QXFT01000283">
    <property type="protein sequence ID" value="KAE9348512.1"/>
    <property type="molecule type" value="Genomic_DNA"/>
</dbReference>
<evidence type="ECO:0000313" key="1">
    <source>
        <dbReference type="EMBL" id="KAE9348512.1"/>
    </source>
</evidence>
<keyword evidence="2" id="KW-1185">Reference proteome</keyword>
<proteinExistence type="predicted"/>
<protein>
    <submittedName>
        <fullName evidence="1">Uncharacterized protein</fullName>
    </submittedName>
</protein>
<sequence>MLRVASKPPYPSLYWNSAPTLSTSTTPPIKLSGGGVLCLAFFFMLRRSEIAATTNTKFKWFVLKAAASPYLC</sequence>
<organism evidence="1 2">
    <name type="scientific">Phytophthora rubi</name>
    <dbReference type="NCBI Taxonomy" id="129364"/>
    <lineage>
        <taxon>Eukaryota</taxon>
        <taxon>Sar</taxon>
        <taxon>Stramenopiles</taxon>
        <taxon>Oomycota</taxon>
        <taxon>Peronosporomycetes</taxon>
        <taxon>Peronosporales</taxon>
        <taxon>Peronosporaceae</taxon>
        <taxon>Phytophthora</taxon>
    </lineage>
</organism>
<gene>
    <name evidence="1" type="ORF">PR003_g6373</name>
</gene>
<accession>A0A6A4G2K2</accession>
<reference evidence="1 2" key="1">
    <citation type="submission" date="2018-08" db="EMBL/GenBank/DDBJ databases">
        <title>Genomic investigation of the strawberry pathogen Phytophthora fragariae indicates pathogenicity is determined by transcriptional variation in three key races.</title>
        <authorList>
            <person name="Adams T.M."/>
            <person name="Armitage A.D."/>
            <person name="Sobczyk M.K."/>
            <person name="Bates H.J."/>
            <person name="Dunwell J.M."/>
            <person name="Nellist C.F."/>
            <person name="Harrison R.J."/>
        </authorList>
    </citation>
    <scope>NUCLEOTIDE SEQUENCE [LARGE SCALE GENOMIC DNA]</scope>
    <source>
        <strain evidence="1 2">SCRP333</strain>
    </source>
</reference>
<name>A0A6A4G2K2_9STRA</name>
<evidence type="ECO:0000313" key="2">
    <source>
        <dbReference type="Proteomes" id="UP000434957"/>
    </source>
</evidence>
<comment type="caution">
    <text evidence="1">The sequence shown here is derived from an EMBL/GenBank/DDBJ whole genome shotgun (WGS) entry which is preliminary data.</text>
</comment>
<dbReference type="Proteomes" id="UP000434957">
    <property type="component" value="Unassembled WGS sequence"/>
</dbReference>
<dbReference type="AlphaFoldDB" id="A0A6A4G2K2"/>